<keyword evidence="1" id="KW-0812">Transmembrane</keyword>
<feature type="transmembrane region" description="Helical" evidence="1">
    <location>
        <begin position="53"/>
        <end position="76"/>
    </location>
</feature>
<gene>
    <name evidence="2" type="ORF">BKD09_31725</name>
</gene>
<dbReference type="Proteomes" id="UP000181962">
    <property type="component" value="Chromosome"/>
</dbReference>
<accession>A0A1L3FI12</accession>
<protein>
    <submittedName>
        <fullName evidence="2">Uncharacterized protein</fullName>
    </submittedName>
</protein>
<keyword evidence="1" id="KW-0472">Membrane</keyword>
<reference evidence="2 3" key="1">
    <citation type="submission" date="2016-11" db="EMBL/GenBank/DDBJ databases">
        <title>Complete Genome Sequence of Bradyrhizobium sp. strain J5, an isolated from soybean nodule in Hokkaido.</title>
        <authorList>
            <person name="Kanehara K."/>
        </authorList>
    </citation>
    <scope>NUCLEOTIDE SEQUENCE [LARGE SCALE GENOMIC DNA]</scope>
    <source>
        <strain evidence="2 3">J5</strain>
    </source>
</reference>
<dbReference type="EMBL" id="CP017637">
    <property type="protein sequence ID" value="APG12921.1"/>
    <property type="molecule type" value="Genomic_DNA"/>
</dbReference>
<dbReference type="RefSeq" id="WP_071915167.1">
    <property type="nucleotide sequence ID" value="NZ_CP017637.1"/>
</dbReference>
<evidence type="ECO:0000313" key="2">
    <source>
        <dbReference type="EMBL" id="APG12921.1"/>
    </source>
</evidence>
<dbReference type="AlphaFoldDB" id="A0A1L3FI12"/>
<keyword evidence="1" id="KW-1133">Transmembrane helix</keyword>
<name>A0A1L3FI12_BRAJP</name>
<evidence type="ECO:0000256" key="1">
    <source>
        <dbReference type="SAM" id="Phobius"/>
    </source>
</evidence>
<proteinExistence type="predicted"/>
<evidence type="ECO:0000313" key="3">
    <source>
        <dbReference type="Proteomes" id="UP000181962"/>
    </source>
</evidence>
<sequence>MDDLAWAALPGLTQANGRPFPGMQGPDDMDRDKSGRIVETALEARQGELGPSVLMLLGVSVGLAVILMVMTWMIFFRT</sequence>
<organism evidence="2 3">
    <name type="scientific">Bradyrhizobium japonicum</name>
    <dbReference type="NCBI Taxonomy" id="375"/>
    <lineage>
        <taxon>Bacteria</taxon>
        <taxon>Pseudomonadati</taxon>
        <taxon>Pseudomonadota</taxon>
        <taxon>Alphaproteobacteria</taxon>
        <taxon>Hyphomicrobiales</taxon>
        <taxon>Nitrobacteraceae</taxon>
        <taxon>Bradyrhizobium</taxon>
    </lineage>
</organism>